<dbReference type="SUPFAM" id="SSF53850">
    <property type="entry name" value="Periplasmic binding protein-like II"/>
    <property type="match status" value="1"/>
</dbReference>
<evidence type="ECO:0000313" key="8">
    <source>
        <dbReference type="EMBL" id="TVY08832.1"/>
    </source>
</evidence>
<dbReference type="EMBL" id="VNJI01000019">
    <property type="protein sequence ID" value="TVY08832.1"/>
    <property type="molecule type" value="Genomic_DNA"/>
</dbReference>
<feature type="region of interest" description="Disordered" evidence="6">
    <location>
        <begin position="28"/>
        <end position="55"/>
    </location>
</feature>
<organism evidence="8 9">
    <name type="scientific">Paenibacillus cremeus</name>
    <dbReference type="NCBI Taxonomy" id="2163881"/>
    <lineage>
        <taxon>Bacteria</taxon>
        <taxon>Bacillati</taxon>
        <taxon>Bacillota</taxon>
        <taxon>Bacilli</taxon>
        <taxon>Bacillales</taxon>
        <taxon>Paenibacillaceae</taxon>
        <taxon>Paenibacillus</taxon>
    </lineage>
</organism>
<dbReference type="PANTHER" id="PTHR43649">
    <property type="entry name" value="ARABINOSE-BINDING PROTEIN-RELATED"/>
    <property type="match status" value="1"/>
</dbReference>
<dbReference type="OrthoDB" id="9782846at2"/>
<reference evidence="8 9" key="1">
    <citation type="submission" date="2019-07" db="EMBL/GenBank/DDBJ databases">
        <authorList>
            <person name="Kim J."/>
        </authorList>
    </citation>
    <scope>NUCLEOTIDE SEQUENCE [LARGE SCALE GENOMIC DNA]</scope>
    <source>
        <strain evidence="8 9">JC52</strain>
    </source>
</reference>
<evidence type="ECO:0000256" key="6">
    <source>
        <dbReference type="SAM" id="MobiDB-lite"/>
    </source>
</evidence>
<gene>
    <name evidence="8" type="ORF">FPZ49_16275</name>
</gene>
<dbReference type="InterPro" id="IPR006059">
    <property type="entry name" value="SBP"/>
</dbReference>
<evidence type="ECO:0000313" key="9">
    <source>
        <dbReference type="Proteomes" id="UP000317036"/>
    </source>
</evidence>
<evidence type="ECO:0000256" key="7">
    <source>
        <dbReference type="SAM" id="SignalP"/>
    </source>
</evidence>
<dbReference type="CDD" id="cd13585">
    <property type="entry name" value="PBP2_TMBP_like"/>
    <property type="match status" value="1"/>
</dbReference>
<evidence type="ECO:0000256" key="3">
    <source>
        <dbReference type="ARBA" id="ARBA00023136"/>
    </source>
</evidence>
<keyword evidence="5" id="KW-0449">Lipoprotein</keyword>
<evidence type="ECO:0000256" key="4">
    <source>
        <dbReference type="ARBA" id="ARBA00023139"/>
    </source>
</evidence>
<dbReference type="Pfam" id="PF01547">
    <property type="entry name" value="SBP_bac_1"/>
    <property type="match status" value="1"/>
</dbReference>
<dbReference type="Gene3D" id="3.40.190.10">
    <property type="entry name" value="Periplasmic binding protein-like II"/>
    <property type="match status" value="1"/>
</dbReference>
<dbReference type="PROSITE" id="PS51257">
    <property type="entry name" value="PROKAR_LIPOPROTEIN"/>
    <property type="match status" value="1"/>
</dbReference>
<feature type="signal peptide" evidence="7">
    <location>
        <begin position="1"/>
        <end position="22"/>
    </location>
</feature>
<feature type="chain" id="PRO_5039597774" evidence="7">
    <location>
        <begin position="23"/>
        <end position="461"/>
    </location>
</feature>
<proteinExistence type="predicted"/>
<keyword evidence="2 7" id="KW-0732">Signal</keyword>
<keyword evidence="3" id="KW-0472">Membrane</keyword>
<evidence type="ECO:0000256" key="1">
    <source>
        <dbReference type="ARBA" id="ARBA00022475"/>
    </source>
</evidence>
<keyword evidence="1" id="KW-1003">Cell membrane</keyword>
<feature type="compositionally biased region" description="Low complexity" evidence="6">
    <location>
        <begin position="28"/>
        <end position="38"/>
    </location>
</feature>
<feature type="compositionally biased region" description="Low complexity" evidence="6">
    <location>
        <begin position="45"/>
        <end position="55"/>
    </location>
</feature>
<dbReference type="AlphaFoldDB" id="A0A559K9N2"/>
<dbReference type="PANTHER" id="PTHR43649:SF33">
    <property type="entry name" value="POLYGALACTURONAN_RHAMNOGALACTURONAN-BINDING PROTEIN YTCQ"/>
    <property type="match status" value="1"/>
</dbReference>
<evidence type="ECO:0000256" key="5">
    <source>
        <dbReference type="ARBA" id="ARBA00023288"/>
    </source>
</evidence>
<dbReference type="Proteomes" id="UP000317036">
    <property type="component" value="Unassembled WGS sequence"/>
</dbReference>
<comment type="caution">
    <text evidence="8">The sequence shown here is derived from an EMBL/GenBank/DDBJ whole genome shotgun (WGS) entry which is preliminary data.</text>
</comment>
<accession>A0A559K9N2</accession>
<dbReference type="InterPro" id="IPR050490">
    <property type="entry name" value="Bact_solute-bd_prot1"/>
</dbReference>
<sequence>MKKLLKSSIALTSLALTLAACGAPANPTATNTPAPAANSEKKDQPAAAPAATAAATAAKDPKDISGSIKYSFWGDPATKELHINVVNAFMKKYPNIKVEPVHILDAEYLTKIQTQFAGGTQPDLINFSTADLISFAASGVLEPVTQWVKRDWDKENLGDNFDRMMKALEYNGEQYALPRNASGRTIFYNKDMFDAAGVPYPDSSWTWDKFAEAAQKLTKNDNDPNKRTYGFGFQGEVSTSYLSYIWQAGGDYFSADGKQFTLGSKESKQGLQYMHDLIYKYNATPNPSTYTSTAPKDLFLNQKVAMHIDAGSFIVNLQNAPFKWDVALLAQGPKSREGAISPTGLAIPKASKNKEAAWELEKFINGPEGQAILVSTGFSAPVRQSVMNDKTKFLSPDLFKVNRDIALEAYAKNGRVLPKHPKWTQIDAITKKYLQLYLLDKNANLDDTIAKIEKEVQPLLK</sequence>
<protein>
    <submittedName>
        <fullName evidence="8">Sugar ABC transporter substrate-binding protein</fullName>
    </submittedName>
</protein>
<name>A0A559K9N2_9BACL</name>
<keyword evidence="4" id="KW-0564">Palmitate</keyword>
<dbReference type="RefSeq" id="WP_144848557.1">
    <property type="nucleotide sequence ID" value="NZ_VNJI01000019.1"/>
</dbReference>
<evidence type="ECO:0000256" key="2">
    <source>
        <dbReference type="ARBA" id="ARBA00022729"/>
    </source>
</evidence>
<keyword evidence="9" id="KW-1185">Reference proteome</keyword>